<keyword evidence="5 8" id="KW-1133">Transmembrane helix</keyword>
<evidence type="ECO:0000256" key="7">
    <source>
        <dbReference type="RuleBase" id="RU362091"/>
    </source>
</evidence>
<gene>
    <name evidence="9" type="ORF">HF882_04250</name>
</gene>
<feature type="transmembrane region" description="Helical" evidence="8">
    <location>
        <begin position="510"/>
        <end position="528"/>
    </location>
</feature>
<sequence length="673" mass="75622">MHWIDWVIIGALLAVLCGVLYWCQRYVKSTADFLVAGRCARRYLLTITSGIAGIGAISIVGSFEQSYAAGFTPVWWGFLTGPIGLVIAITGFVYYRLRETRCLTMAQFFEVRYSRNFRVFSGILGWVSGILNYGIFPAVSVKFFIHFCKLPENFRIAGINFDFSTYPCLLGFAIGLGVVFAIFGGQIAIMLTDFIQGQFCNIAFLAIMVYMVSIFRWDVIFEALKNFESANPGQSLFNPYNTSRIEDFNIWYFLVGIAIMLMTQGAWQGGSQYNAAAQSAHEAKMSRFLGTWRQLVQVALMIFIPICAFTFFHHPDFAAQAAELNGELALLGGQNAVQARVPLFLTQVLPVGLVGCFAAVMFAAMLSTDDSYLHSWGSILIQDVILPFRKKPFTEKQHILLLRLSIIFVGVFAFFFSYLFKQTEYIFLFFQITGAIFTGGAGAVIIGGLYTRMGTAAGAWVAMIAGSGLSVGGILLQQAWPHISESFYRMTGWSWVGDNLERFPLNGQYVAFYATLIGFLLYFGVSYIDKKIRHLPGFNLEQMLHRGVYDKTHEHVVVQQKPLGRLLRALGLTDEFTFGDKVIFFASMAWTLLWFLIFIGGTAAQLFFRLPDIAWLEFWKFYVMFGFVLGIGTTIWFLWGGIADTFELFRTLSTMKRDMADDGRVVDGRNAGE</sequence>
<dbReference type="AlphaFoldDB" id="A0A848AW83"/>
<feature type="transmembrane region" description="Helical" evidence="8">
    <location>
        <begin position="75"/>
        <end position="95"/>
    </location>
</feature>
<feature type="transmembrane region" description="Helical" evidence="8">
    <location>
        <begin position="291"/>
        <end position="312"/>
    </location>
</feature>
<feature type="transmembrane region" description="Helical" evidence="8">
    <location>
        <begin position="426"/>
        <end position="450"/>
    </location>
</feature>
<dbReference type="Proteomes" id="UP000576225">
    <property type="component" value="Unassembled WGS sequence"/>
</dbReference>
<dbReference type="InterPro" id="IPR050277">
    <property type="entry name" value="Sodium:Solute_Symporter"/>
</dbReference>
<evidence type="ECO:0000256" key="6">
    <source>
        <dbReference type="ARBA" id="ARBA00023136"/>
    </source>
</evidence>
<feature type="transmembrane region" description="Helical" evidence="8">
    <location>
        <begin position="582"/>
        <end position="607"/>
    </location>
</feature>
<dbReference type="InterPro" id="IPR001734">
    <property type="entry name" value="Na/solute_symporter"/>
</dbReference>
<evidence type="ECO:0000256" key="4">
    <source>
        <dbReference type="ARBA" id="ARBA00022692"/>
    </source>
</evidence>
<dbReference type="GO" id="GO:0022857">
    <property type="term" value="F:transmembrane transporter activity"/>
    <property type="evidence" value="ECO:0007669"/>
    <property type="project" value="InterPro"/>
</dbReference>
<feature type="transmembrane region" description="Helical" evidence="8">
    <location>
        <begin position="344"/>
        <end position="366"/>
    </location>
</feature>
<dbReference type="Pfam" id="PF00474">
    <property type="entry name" value="SSF"/>
    <property type="match status" value="1"/>
</dbReference>
<feature type="transmembrane region" description="Helical" evidence="8">
    <location>
        <begin position="250"/>
        <end position="270"/>
    </location>
</feature>
<dbReference type="PROSITE" id="PS50283">
    <property type="entry name" value="NA_SOLUT_SYMP_3"/>
    <property type="match status" value="1"/>
</dbReference>
<feature type="transmembrane region" description="Helical" evidence="8">
    <location>
        <begin position="399"/>
        <end position="420"/>
    </location>
</feature>
<keyword evidence="6 8" id="KW-0472">Membrane</keyword>
<feature type="transmembrane region" description="Helical" evidence="8">
    <location>
        <begin position="116"/>
        <end position="136"/>
    </location>
</feature>
<evidence type="ECO:0000256" key="8">
    <source>
        <dbReference type="SAM" id="Phobius"/>
    </source>
</evidence>
<evidence type="ECO:0000313" key="10">
    <source>
        <dbReference type="Proteomes" id="UP000576225"/>
    </source>
</evidence>
<feature type="transmembrane region" description="Helical" evidence="8">
    <location>
        <begin position="6"/>
        <end position="23"/>
    </location>
</feature>
<dbReference type="RefSeq" id="WP_168961726.1">
    <property type="nucleotide sequence ID" value="NZ_JABAEW010000005.1"/>
</dbReference>
<keyword evidence="4 8" id="KW-0812">Transmembrane</keyword>
<dbReference type="EMBL" id="JABAEW010000005">
    <property type="protein sequence ID" value="NMD85790.1"/>
    <property type="molecule type" value="Genomic_DNA"/>
</dbReference>
<dbReference type="InterPro" id="IPR038377">
    <property type="entry name" value="Na/Glc_symporter_sf"/>
</dbReference>
<evidence type="ECO:0000256" key="5">
    <source>
        <dbReference type="ARBA" id="ARBA00022989"/>
    </source>
</evidence>
<reference evidence="9 10" key="1">
    <citation type="submission" date="2020-04" db="EMBL/GenBank/DDBJ databases">
        <authorList>
            <person name="Hitch T.C.A."/>
            <person name="Wylensek D."/>
            <person name="Clavel T."/>
        </authorList>
    </citation>
    <scope>NUCLEOTIDE SEQUENCE [LARGE SCALE GENOMIC DNA]</scope>
    <source>
        <strain evidence="9 10">COR2-253-APC-1A</strain>
    </source>
</reference>
<proteinExistence type="inferred from homology"/>
<evidence type="ECO:0000256" key="2">
    <source>
        <dbReference type="ARBA" id="ARBA00006434"/>
    </source>
</evidence>
<dbReference type="PANTHER" id="PTHR48086:SF7">
    <property type="entry name" value="SODIUM-SOLUTE SYMPORTER-RELATED"/>
    <property type="match status" value="1"/>
</dbReference>
<evidence type="ECO:0000313" key="9">
    <source>
        <dbReference type="EMBL" id="NMD85790.1"/>
    </source>
</evidence>
<name>A0A848AW83_9BACT</name>
<feature type="transmembrane region" description="Helical" evidence="8">
    <location>
        <begin position="619"/>
        <end position="639"/>
    </location>
</feature>
<dbReference type="Gene3D" id="1.20.1730.10">
    <property type="entry name" value="Sodium/glucose cotransporter"/>
    <property type="match status" value="1"/>
</dbReference>
<keyword evidence="3" id="KW-0813">Transport</keyword>
<comment type="similarity">
    <text evidence="2 7">Belongs to the sodium:solute symporter (SSF) (TC 2.A.21) family.</text>
</comment>
<comment type="subcellular location">
    <subcellularLocation>
        <location evidence="1">Membrane</location>
        <topology evidence="1">Multi-pass membrane protein</topology>
    </subcellularLocation>
</comment>
<feature type="transmembrane region" description="Helical" evidence="8">
    <location>
        <begin position="457"/>
        <end position="480"/>
    </location>
</feature>
<evidence type="ECO:0000256" key="1">
    <source>
        <dbReference type="ARBA" id="ARBA00004141"/>
    </source>
</evidence>
<organism evidence="9 10">
    <name type="scientific">Victivallis vadensis</name>
    <dbReference type="NCBI Taxonomy" id="172901"/>
    <lineage>
        <taxon>Bacteria</taxon>
        <taxon>Pseudomonadati</taxon>
        <taxon>Lentisphaerota</taxon>
        <taxon>Lentisphaeria</taxon>
        <taxon>Victivallales</taxon>
        <taxon>Victivallaceae</taxon>
        <taxon>Victivallis</taxon>
    </lineage>
</organism>
<comment type="caution">
    <text evidence="9">The sequence shown here is derived from an EMBL/GenBank/DDBJ whole genome shotgun (WGS) entry which is preliminary data.</text>
</comment>
<feature type="transmembrane region" description="Helical" evidence="8">
    <location>
        <begin position="199"/>
        <end position="217"/>
    </location>
</feature>
<feature type="transmembrane region" description="Helical" evidence="8">
    <location>
        <begin position="169"/>
        <end position="192"/>
    </location>
</feature>
<dbReference type="GO" id="GO:0005886">
    <property type="term" value="C:plasma membrane"/>
    <property type="evidence" value="ECO:0007669"/>
    <property type="project" value="TreeGrafter"/>
</dbReference>
<evidence type="ECO:0000256" key="3">
    <source>
        <dbReference type="ARBA" id="ARBA00022448"/>
    </source>
</evidence>
<dbReference type="PANTHER" id="PTHR48086">
    <property type="entry name" value="SODIUM/PROLINE SYMPORTER-RELATED"/>
    <property type="match status" value="1"/>
</dbReference>
<accession>A0A848AW83</accession>
<protein>
    <submittedName>
        <fullName evidence="9">Sodium:solute symporter</fullName>
    </submittedName>
</protein>
<feature type="transmembrane region" description="Helical" evidence="8">
    <location>
        <begin position="43"/>
        <end position="63"/>
    </location>
</feature>